<evidence type="ECO:0000313" key="1">
    <source>
        <dbReference type="EMBL" id="KAI0059436.1"/>
    </source>
</evidence>
<name>A0ACB8SUT4_9AGAM</name>
<comment type="caution">
    <text evidence="1">The sequence shown here is derived from an EMBL/GenBank/DDBJ whole genome shotgun (WGS) entry which is preliminary data.</text>
</comment>
<gene>
    <name evidence="1" type="ORF">BV25DRAFT_1124797</name>
</gene>
<reference evidence="1" key="2">
    <citation type="journal article" date="2022" name="New Phytol.">
        <title>Evolutionary transition to the ectomycorrhizal habit in the genomes of a hyperdiverse lineage of mushroom-forming fungi.</title>
        <authorList>
            <person name="Looney B."/>
            <person name="Miyauchi S."/>
            <person name="Morin E."/>
            <person name="Drula E."/>
            <person name="Courty P.E."/>
            <person name="Kohler A."/>
            <person name="Kuo A."/>
            <person name="LaButti K."/>
            <person name="Pangilinan J."/>
            <person name="Lipzen A."/>
            <person name="Riley R."/>
            <person name="Andreopoulos W."/>
            <person name="He G."/>
            <person name="Johnson J."/>
            <person name="Nolan M."/>
            <person name="Tritt A."/>
            <person name="Barry K.W."/>
            <person name="Grigoriev I.V."/>
            <person name="Nagy L.G."/>
            <person name="Hibbett D."/>
            <person name="Henrissat B."/>
            <person name="Matheny P.B."/>
            <person name="Labbe J."/>
            <person name="Martin F.M."/>
        </authorList>
    </citation>
    <scope>NUCLEOTIDE SEQUENCE</scope>
    <source>
        <strain evidence="1">HHB10654</strain>
    </source>
</reference>
<protein>
    <submittedName>
        <fullName evidence="1">Pkinase-domain-containing protein</fullName>
    </submittedName>
</protein>
<reference evidence="1" key="1">
    <citation type="submission" date="2021-03" db="EMBL/GenBank/DDBJ databases">
        <authorList>
            <consortium name="DOE Joint Genome Institute"/>
            <person name="Ahrendt S."/>
            <person name="Looney B.P."/>
            <person name="Miyauchi S."/>
            <person name="Morin E."/>
            <person name="Drula E."/>
            <person name="Courty P.E."/>
            <person name="Chicoki N."/>
            <person name="Fauchery L."/>
            <person name="Kohler A."/>
            <person name="Kuo A."/>
            <person name="Labutti K."/>
            <person name="Pangilinan J."/>
            <person name="Lipzen A."/>
            <person name="Riley R."/>
            <person name="Andreopoulos W."/>
            <person name="He G."/>
            <person name="Johnson J."/>
            <person name="Barry K.W."/>
            <person name="Grigoriev I.V."/>
            <person name="Nagy L."/>
            <person name="Hibbett D."/>
            <person name="Henrissat B."/>
            <person name="Matheny P.B."/>
            <person name="Labbe J."/>
            <person name="Martin F."/>
        </authorList>
    </citation>
    <scope>NUCLEOTIDE SEQUENCE</scope>
    <source>
        <strain evidence="1">HHB10654</strain>
    </source>
</reference>
<dbReference type="EMBL" id="MU277226">
    <property type="protein sequence ID" value="KAI0059436.1"/>
    <property type="molecule type" value="Genomic_DNA"/>
</dbReference>
<evidence type="ECO:0000313" key="2">
    <source>
        <dbReference type="Proteomes" id="UP000814140"/>
    </source>
</evidence>
<proteinExistence type="predicted"/>
<keyword evidence="2" id="KW-1185">Reference proteome</keyword>
<accession>A0ACB8SUT4</accession>
<sequence>MDAISIDLQLGTPQSIQDSPNSDPEEFYVKQDRIGKGSFGEVFKGYDRRTQKTVAIKIIDLESAEDEIEDIQQEIQILSQLDSPHVTKYHGSYLKGSHLWIVMEYCSGGSCSDLMKPGVFREEYIAIIIRELLRGLDYLHTEGKLHRDIKAANILLSAGGEVKLADFGVSGQLSGTLSAKKNTFVGTPYWMSPEVIKQSGYDHKADIWSLGITAIELAKGEPPYAELHPMKVLFLIPKNPPPQLDSSFSKPFREFVSYCLQRDPRDRPSARELLKHKYIRMAKKTSYLTELIERHERWKAEGGERVEEEAQDRAEDLNASSDPEDLWDFGTVRNAARPGTIGRAQANPVQVSGPPLTWEYNGTTRSSTSSGSGSSTKSISTSRRGPSAETTGTSISSSISAKGDQLPPLPPSNQATPKKYDQQATVRHAPDTQGVKPALRREPDEYDDLEDNDNPPDDDLPDTTMLDSVVLPAIASLFPRVSTQEARIALSALQRAFTEAERTIPGVTMELVNEIVDSVEHVEDDR</sequence>
<dbReference type="Proteomes" id="UP000814140">
    <property type="component" value="Unassembled WGS sequence"/>
</dbReference>
<organism evidence="1 2">
    <name type="scientific">Artomyces pyxidatus</name>
    <dbReference type="NCBI Taxonomy" id="48021"/>
    <lineage>
        <taxon>Eukaryota</taxon>
        <taxon>Fungi</taxon>
        <taxon>Dikarya</taxon>
        <taxon>Basidiomycota</taxon>
        <taxon>Agaricomycotina</taxon>
        <taxon>Agaricomycetes</taxon>
        <taxon>Russulales</taxon>
        <taxon>Auriscalpiaceae</taxon>
        <taxon>Artomyces</taxon>
    </lineage>
</organism>